<dbReference type="Proteomes" id="UP000054558">
    <property type="component" value="Unassembled WGS sequence"/>
</dbReference>
<keyword evidence="3" id="KW-1185">Reference proteome</keyword>
<dbReference type="OrthoDB" id="10261753at2759"/>
<dbReference type="OMA" id="EYELCEA"/>
<dbReference type="GO" id="GO:0005829">
    <property type="term" value="C:cytosol"/>
    <property type="evidence" value="ECO:0000318"/>
    <property type="project" value="GO_Central"/>
</dbReference>
<evidence type="ECO:0000313" key="3">
    <source>
        <dbReference type="Proteomes" id="UP000054558"/>
    </source>
</evidence>
<dbReference type="PANTHER" id="PTHR10933">
    <property type="entry name" value="IMMUNOGLOBULIN-BINDING PROTEIN 1"/>
    <property type="match status" value="1"/>
</dbReference>
<gene>
    <name evidence="2" type="ORF">KFL_001180110</name>
</gene>
<dbReference type="Gene3D" id="1.25.40.540">
    <property type="entry name" value="TAP42-like family"/>
    <property type="match status" value="1"/>
</dbReference>
<protein>
    <submittedName>
        <fullName evidence="2">2A phosphatase associated protein</fullName>
    </submittedName>
</protein>
<dbReference type="GO" id="GO:0035303">
    <property type="term" value="P:regulation of dephosphorylation"/>
    <property type="evidence" value="ECO:0000318"/>
    <property type="project" value="GO_Central"/>
</dbReference>
<feature type="region of interest" description="Disordered" evidence="1">
    <location>
        <begin position="345"/>
        <end position="390"/>
    </location>
</feature>
<reference evidence="2 3" key="1">
    <citation type="journal article" date="2014" name="Nat. Commun.">
        <title>Klebsormidium flaccidum genome reveals primary factors for plant terrestrial adaptation.</title>
        <authorList>
            <person name="Hori K."/>
            <person name="Maruyama F."/>
            <person name="Fujisawa T."/>
            <person name="Togashi T."/>
            <person name="Yamamoto N."/>
            <person name="Seo M."/>
            <person name="Sato S."/>
            <person name="Yamada T."/>
            <person name="Mori H."/>
            <person name="Tajima N."/>
            <person name="Moriyama T."/>
            <person name="Ikeuchi M."/>
            <person name="Watanabe M."/>
            <person name="Wada H."/>
            <person name="Kobayashi K."/>
            <person name="Saito M."/>
            <person name="Masuda T."/>
            <person name="Sasaki-Sekimoto Y."/>
            <person name="Mashiguchi K."/>
            <person name="Awai K."/>
            <person name="Shimojima M."/>
            <person name="Masuda S."/>
            <person name="Iwai M."/>
            <person name="Nobusawa T."/>
            <person name="Narise T."/>
            <person name="Kondo S."/>
            <person name="Saito H."/>
            <person name="Sato R."/>
            <person name="Murakawa M."/>
            <person name="Ihara Y."/>
            <person name="Oshima-Yamada Y."/>
            <person name="Ohtaka K."/>
            <person name="Satoh M."/>
            <person name="Sonobe K."/>
            <person name="Ishii M."/>
            <person name="Ohtani R."/>
            <person name="Kanamori-Sato M."/>
            <person name="Honoki R."/>
            <person name="Miyazaki D."/>
            <person name="Mochizuki H."/>
            <person name="Umetsu J."/>
            <person name="Higashi K."/>
            <person name="Shibata D."/>
            <person name="Kamiya Y."/>
            <person name="Sato N."/>
            <person name="Nakamura Y."/>
            <person name="Tabata S."/>
            <person name="Ida S."/>
            <person name="Kurokawa K."/>
            <person name="Ohta H."/>
        </authorList>
    </citation>
    <scope>NUCLEOTIDE SEQUENCE [LARGE SCALE GENOMIC DNA]</scope>
    <source>
        <strain evidence="2 3">NIES-2285</strain>
    </source>
</reference>
<feature type="compositionally biased region" description="Basic and acidic residues" evidence="1">
    <location>
        <begin position="364"/>
        <end position="378"/>
    </location>
</feature>
<dbReference type="STRING" id="105231.A0A1Y1HY00"/>
<proteinExistence type="predicted"/>
<evidence type="ECO:0000256" key="1">
    <source>
        <dbReference type="SAM" id="MobiDB-lite"/>
    </source>
</evidence>
<name>A0A1Y1HY00_KLENI</name>
<feature type="compositionally biased region" description="Basic and acidic residues" evidence="1">
    <location>
        <begin position="241"/>
        <end position="259"/>
    </location>
</feature>
<dbReference type="InterPro" id="IPR038511">
    <property type="entry name" value="TAP42/TAP46-like_sf"/>
</dbReference>
<dbReference type="Pfam" id="PF04177">
    <property type="entry name" value="TAP42"/>
    <property type="match status" value="1"/>
</dbReference>
<feature type="region of interest" description="Disordered" evidence="1">
    <location>
        <begin position="171"/>
        <end position="198"/>
    </location>
</feature>
<sequence length="390" mass="42900">MDASVGEPIQEDVPLPELFRRGREAQAKAEGFASASSEAQAEIKAGCQALQQCLVQVHRLGLFSKNEEKDDIATVDLKYLLVPFYLGELYQQLVLPNRLQAVRLARVHLSEFVRTCDRLGLLPDIEKRAAAREAAADPATLRSEKISRFKEKRAAETALADLLAQKKNRLHVAGKRAGSGEAGSREEEEEGVTDEEEERRVWLLQLKAGTHRAMDSLAALQKEEQLLASAPPPGEEGQAALDERQKQAEERHMRAHDAVQQEAGGGPAAGKGRTFVSVHTCGHQQPLYGPVSNALTGAFKGGEREQMRAQVFQPSHALPDYTIEEAGEYELNVMQTIEDANKAAAVASGVEPKDADASDDEEAEMKARNWDDWKDENPRGQGNRTLKPLR</sequence>
<organism evidence="2 3">
    <name type="scientific">Klebsormidium nitens</name>
    <name type="common">Green alga</name>
    <name type="synonym">Ulothrix nitens</name>
    <dbReference type="NCBI Taxonomy" id="105231"/>
    <lineage>
        <taxon>Eukaryota</taxon>
        <taxon>Viridiplantae</taxon>
        <taxon>Streptophyta</taxon>
        <taxon>Klebsormidiophyceae</taxon>
        <taxon>Klebsormidiales</taxon>
        <taxon>Klebsormidiaceae</taxon>
        <taxon>Klebsormidium</taxon>
    </lineage>
</organism>
<accession>A0A1Y1HY00</accession>
<feature type="region of interest" description="Disordered" evidence="1">
    <location>
        <begin position="229"/>
        <end position="271"/>
    </location>
</feature>
<dbReference type="PANTHER" id="PTHR10933:SF9">
    <property type="entry name" value="IMMUNOGLOBULIN-BINDING PROTEIN 1"/>
    <property type="match status" value="1"/>
</dbReference>
<feature type="compositionally biased region" description="Acidic residues" evidence="1">
    <location>
        <begin position="186"/>
        <end position="197"/>
    </location>
</feature>
<dbReference type="GO" id="GO:0051721">
    <property type="term" value="F:protein phosphatase 2A binding"/>
    <property type="evidence" value="ECO:0000318"/>
    <property type="project" value="GO_Central"/>
</dbReference>
<dbReference type="EMBL" id="DF237067">
    <property type="protein sequence ID" value="GAQ82632.1"/>
    <property type="molecule type" value="Genomic_DNA"/>
</dbReference>
<dbReference type="GO" id="GO:0009966">
    <property type="term" value="P:regulation of signal transduction"/>
    <property type="evidence" value="ECO:0007669"/>
    <property type="project" value="InterPro"/>
</dbReference>
<evidence type="ECO:0000313" key="2">
    <source>
        <dbReference type="EMBL" id="GAQ82632.1"/>
    </source>
</evidence>
<dbReference type="AlphaFoldDB" id="A0A1Y1HY00"/>
<dbReference type="InterPro" id="IPR007304">
    <property type="entry name" value="TAP46-like"/>
</dbReference>